<dbReference type="Proteomes" id="UP000182853">
    <property type="component" value="Unassembled WGS sequence"/>
</dbReference>
<reference evidence="1 2" key="1">
    <citation type="submission" date="2016-08" db="EMBL/GenBank/DDBJ databases">
        <title>New Insights into Marine Group III Euryarchaeota, from dark to light.</title>
        <authorList>
            <person name="Haro-Moreno J.M."/>
            <person name="Rodriguez-Valera F."/>
            <person name="Lopez-Garcia P."/>
            <person name="Moreira D."/>
            <person name="Martin-Cuadrado A.B."/>
        </authorList>
    </citation>
    <scope>NUCLEOTIDE SEQUENCE [LARGE SCALE GENOMIC DNA]</scope>
    <source>
        <strain evidence="1">CG-Bathy2</strain>
    </source>
</reference>
<comment type="caution">
    <text evidence="1">The sequence shown here is derived from an EMBL/GenBank/DDBJ whole genome shotgun (WGS) entry which is preliminary data.</text>
</comment>
<accession>A0A1J5SYD3</accession>
<sequence>MGDGALAGGRGAAVARLMQLPDGLAKHLREQLEDQWGSEDARIARGNALGFGVLGERRARDDELRRSLELPAAASGGILGAREEEARGAVCVLLRLSPRENLREARELLEQVLAKAMPDLPDDLDGDVATEPLRLARQARAGLSEVAFLAGEYGRCRNEAELARELIPAYLLYQPHRKGYPHELMARGMAEEDAEQVSRGTVMQEEFLQYALDVGYLRPWEDTYLVAYTLARAGRRWLDERGG</sequence>
<dbReference type="EMBL" id="MIYT01000001">
    <property type="protein sequence ID" value="OIR12955.1"/>
    <property type="molecule type" value="Genomic_DNA"/>
</dbReference>
<organism evidence="1 2">
    <name type="scientific">Marine Group III euryarchaeote CG-Bathy2</name>
    <dbReference type="NCBI Taxonomy" id="1889002"/>
    <lineage>
        <taxon>Archaea</taxon>
        <taxon>Methanobacteriati</taxon>
        <taxon>Thermoplasmatota</taxon>
        <taxon>Thermoplasmata</taxon>
        <taxon>Candidatus Thermoprofundales</taxon>
    </lineage>
</organism>
<dbReference type="AlphaFoldDB" id="A0A1J5SYD3"/>
<evidence type="ECO:0000313" key="2">
    <source>
        <dbReference type="Proteomes" id="UP000182853"/>
    </source>
</evidence>
<name>A0A1J5SYD3_9ARCH</name>
<gene>
    <name evidence="1" type="ORF">BEU05_00025</name>
</gene>
<evidence type="ECO:0000313" key="1">
    <source>
        <dbReference type="EMBL" id="OIR12955.1"/>
    </source>
</evidence>
<protein>
    <submittedName>
        <fullName evidence="1">Uncharacterized protein</fullName>
    </submittedName>
</protein>
<proteinExistence type="predicted"/>